<evidence type="ECO:0000313" key="3">
    <source>
        <dbReference type="Proteomes" id="UP000094053"/>
    </source>
</evidence>
<dbReference type="STRING" id="1776.BHQ18_20410"/>
<dbReference type="EMBL" id="MIHA01000016">
    <property type="protein sequence ID" value="ODQ88208.1"/>
    <property type="molecule type" value="Genomic_DNA"/>
</dbReference>
<sequence length="105" mass="10974">MRALWSVAATAATAGVILASAAVASAQPVQPGGALQTIGELEASGYDVVIDRVGTAPLNQCVVTSVRNPQEVTRTFRVGKGEDREYVTVVVSRSITVSLNCDRQT</sequence>
<dbReference type="OrthoDB" id="4762505at2"/>
<comment type="caution">
    <text evidence="2">The sequence shown here is derived from an EMBL/GenBank/DDBJ whole genome shotgun (WGS) entry which is preliminary data.</text>
</comment>
<protein>
    <recommendedName>
        <fullName evidence="4">DUF4333 domain-containing protein</fullName>
    </recommendedName>
</protein>
<accession>A0A1E3REB0</accession>
<dbReference type="Proteomes" id="UP000094053">
    <property type="component" value="Unassembled WGS sequence"/>
</dbReference>
<dbReference type="AlphaFoldDB" id="A0A1E3REB0"/>
<feature type="signal peptide" evidence="1">
    <location>
        <begin position="1"/>
        <end position="26"/>
    </location>
</feature>
<name>A0A1E3REB0_MYCFV</name>
<reference evidence="3" key="1">
    <citation type="submission" date="2016-09" db="EMBL/GenBank/DDBJ databases">
        <authorList>
            <person name="Greninger A.L."/>
            <person name="Jerome K.R."/>
            <person name="Mcnair B."/>
            <person name="Wallis C."/>
            <person name="Fang F."/>
        </authorList>
    </citation>
    <scope>NUCLEOTIDE SEQUENCE [LARGE SCALE GENOMIC DNA]</scope>
    <source>
        <strain evidence="3">M6</strain>
    </source>
</reference>
<gene>
    <name evidence="2" type="ORF">BHQ18_20410</name>
</gene>
<proteinExistence type="predicted"/>
<evidence type="ECO:0000313" key="2">
    <source>
        <dbReference type="EMBL" id="ODQ88208.1"/>
    </source>
</evidence>
<feature type="chain" id="PRO_5009134776" description="DUF4333 domain-containing protein" evidence="1">
    <location>
        <begin position="27"/>
        <end position="105"/>
    </location>
</feature>
<evidence type="ECO:0000256" key="1">
    <source>
        <dbReference type="SAM" id="SignalP"/>
    </source>
</evidence>
<dbReference type="RefSeq" id="WP_069415457.1">
    <property type="nucleotide sequence ID" value="NZ_JACKUL010000030.1"/>
</dbReference>
<keyword evidence="3" id="KW-1185">Reference proteome</keyword>
<keyword evidence="1" id="KW-0732">Signal</keyword>
<evidence type="ECO:0008006" key="4">
    <source>
        <dbReference type="Google" id="ProtNLM"/>
    </source>
</evidence>
<organism evidence="2 3">
    <name type="scientific">Mycolicibacterium flavescens</name>
    <name type="common">Mycobacterium flavescens</name>
    <dbReference type="NCBI Taxonomy" id="1776"/>
    <lineage>
        <taxon>Bacteria</taxon>
        <taxon>Bacillati</taxon>
        <taxon>Actinomycetota</taxon>
        <taxon>Actinomycetes</taxon>
        <taxon>Mycobacteriales</taxon>
        <taxon>Mycobacteriaceae</taxon>
        <taxon>Mycolicibacterium</taxon>
    </lineage>
</organism>